<dbReference type="AlphaFoldDB" id="A0A848B2G2"/>
<dbReference type="InterPro" id="IPR014825">
    <property type="entry name" value="DNA_alkylation"/>
</dbReference>
<name>A0A848B2G2_9FIRM</name>
<dbReference type="EMBL" id="JABAFA010000001">
    <property type="protein sequence ID" value="NMD98063.1"/>
    <property type="molecule type" value="Genomic_DNA"/>
</dbReference>
<comment type="caution">
    <text evidence="1">The sequence shown here is derived from an EMBL/GenBank/DDBJ whole genome shotgun (WGS) entry which is preliminary data.</text>
</comment>
<dbReference type="InterPro" id="IPR016024">
    <property type="entry name" value="ARM-type_fold"/>
</dbReference>
<dbReference type="CDD" id="cd06561">
    <property type="entry name" value="AlkD_like"/>
    <property type="match status" value="1"/>
</dbReference>
<dbReference type="PANTHER" id="PTHR34070">
    <property type="entry name" value="ARMADILLO-TYPE FOLD"/>
    <property type="match status" value="1"/>
</dbReference>
<reference evidence="1 2" key="1">
    <citation type="submission" date="2020-04" db="EMBL/GenBank/DDBJ databases">
        <authorList>
            <person name="Hitch T.C.A."/>
            <person name="Wylensek D."/>
            <person name="Clavel T."/>
        </authorList>
    </citation>
    <scope>NUCLEOTIDE SEQUENCE [LARGE SCALE GENOMIC DNA]</scope>
    <source>
        <strain evidence="1 2">PG-130-P53-12</strain>
    </source>
</reference>
<dbReference type="SUPFAM" id="SSF48371">
    <property type="entry name" value="ARM repeat"/>
    <property type="match status" value="1"/>
</dbReference>
<dbReference type="Gene3D" id="1.25.10.90">
    <property type="match status" value="1"/>
</dbReference>
<dbReference type="RefSeq" id="WP_170076908.1">
    <property type="nucleotide sequence ID" value="NZ_JABAFA010000001.1"/>
</dbReference>
<dbReference type="Pfam" id="PF08713">
    <property type="entry name" value="DNA_alkylation"/>
    <property type="match status" value="1"/>
</dbReference>
<accession>A0A848B2G2</accession>
<organism evidence="1 2">
    <name type="scientific">Selenomonas bovis</name>
    <dbReference type="NCBI Taxonomy" id="416586"/>
    <lineage>
        <taxon>Bacteria</taxon>
        <taxon>Bacillati</taxon>
        <taxon>Bacillota</taxon>
        <taxon>Negativicutes</taxon>
        <taxon>Selenomonadales</taxon>
        <taxon>Selenomonadaceae</taxon>
        <taxon>Selenomonas</taxon>
    </lineage>
</organism>
<protein>
    <submittedName>
        <fullName evidence="1">DNA alkylation repair protein</fullName>
    </submittedName>
</protein>
<evidence type="ECO:0000313" key="1">
    <source>
        <dbReference type="EMBL" id="NMD98063.1"/>
    </source>
</evidence>
<gene>
    <name evidence="1" type="ORF">HF878_00995</name>
</gene>
<dbReference type="PANTHER" id="PTHR34070:SF1">
    <property type="entry name" value="DNA ALKYLATION REPAIR PROTEIN"/>
    <property type="match status" value="1"/>
</dbReference>
<keyword evidence="2" id="KW-1185">Reference proteome</keyword>
<dbReference type="Proteomes" id="UP000543804">
    <property type="component" value="Unassembled WGS sequence"/>
</dbReference>
<sequence length="253" mass="28812">MEIDGQLELCVAQVRGQLARLAEERYRAFSERLLPPGTRLLGVRLPRLRYLAREIAGGDWRAYLEAAGKDTFEEVMLQGMVIGCAACSCEERLRRVRGFLPLIDNWSVCDSFCAGLKFTRAHKAEVWSFLEPYFSSKREYSVRFACVMLLDYYVEEADLARDLAVLDRLSGQPYYAMMAVAWAISILYIRYPHAVSAYLLESNLDDVTYQKALQKIMESQQVSAAAKARIRALRQRRASQRDEEGTAPLCGSR</sequence>
<proteinExistence type="predicted"/>
<evidence type="ECO:0000313" key="2">
    <source>
        <dbReference type="Proteomes" id="UP000543804"/>
    </source>
</evidence>